<evidence type="ECO:0000256" key="3">
    <source>
        <dbReference type="ARBA" id="ARBA00022737"/>
    </source>
</evidence>
<dbReference type="PROSITE" id="PS50157">
    <property type="entry name" value="ZINC_FINGER_C2H2_2"/>
    <property type="match status" value="1"/>
</dbReference>
<evidence type="ECO:0000256" key="4">
    <source>
        <dbReference type="ARBA" id="ARBA00022771"/>
    </source>
</evidence>
<name>A0A6A4NG66_LUPAL</name>
<organism evidence="11 12">
    <name type="scientific">Lupinus albus</name>
    <name type="common">White lupine</name>
    <name type="synonym">Lupinus termis</name>
    <dbReference type="NCBI Taxonomy" id="3870"/>
    <lineage>
        <taxon>Eukaryota</taxon>
        <taxon>Viridiplantae</taxon>
        <taxon>Streptophyta</taxon>
        <taxon>Embryophyta</taxon>
        <taxon>Tracheophyta</taxon>
        <taxon>Spermatophyta</taxon>
        <taxon>Magnoliopsida</taxon>
        <taxon>eudicotyledons</taxon>
        <taxon>Gunneridae</taxon>
        <taxon>Pentapetalae</taxon>
        <taxon>rosids</taxon>
        <taxon>fabids</taxon>
        <taxon>Fabales</taxon>
        <taxon>Fabaceae</taxon>
        <taxon>Papilionoideae</taxon>
        <taxon>50 kb inversion clade</taxon>
        <taxon>genistoids sensu lato</taxon>
        <taxon>core genistoids</taxon>
        <taxon>Genisteae</taxon>
        <taxon>Lupinus</taxon>
    </lineage>
</organism>
<evidence type="ECO:0000256" key="2">
    <source>
        <dbReference type="ARBA" id="ARBA00022723"/>
    </source>
</evidence>
<dbReference type="Proteomes" id="UP000447434">
    <property type="component" value="Chromosome 23"/>
</dbReference>
<dbReference type="Pfam" id="PF23115">
    <property type="entry name" value="zf-C2H2_STOP2_3rd"/>
    <property type="match status" value="1"/>
</dbReference>
<comment type="caution">
    <text evidence="11">The sequence shown here is derived from an EMBL/GenBank/DDBJ whole genome shotgun (WGS) entry which is preliminary data.</text>
</comment>
<dbReference type="GO" id="GO:0008270">
    <property type="term" value="F:zinc ion binding"/>
    <property type="evidence" value="ECO:0007669"/>
    <property type="project" value="UniProtKB-KW"/>
</dbReference>
<dbReference type="Pfam" id="PF23118">
    <property type="entry name" value="zf-C2H2_STOP2_C"/>
    <property type="match status" value="1"/>
</dbReference>
<evidence type="ECO:0000256" key="6">
    <source>
        <dbReference type="ARBA" id="ARBA00023015"/>
    </source>
</evidence>
<dbReference type="GO" id="GO:0010447">
    <property type="term" value="P:response to acidic pH"/>
    <property type="evidence" value="ECO:0007669"/>
    <property type="project" value="InterPro"/>
</dbReference>
<reference evidence="12" key="1">
    <citation type="journal article" date="2020" name="Nat. Commun.">
        <title>Genome sequence of the cluster root forming white lupin.</title>
        <authorList>
            <person name="Hufnagel B."/>
            <person name="Marques A."/>
            <person name="Soriano A."/>
            <person name="Marques L."/>
            <person name="Divol F."/>
            <person name="Doumas P."/>
            <person name="Sallet E."/>
            <person name="Mancinotti D."/>
            <person name="Carrere S."/>
            <person name="Marande W."/>
            <person name="Arribat S."/>
            <person name="Keller J."/>
            <person name="Huneau C."/>
            <person name="Blein T."/>
            <person name="Aime D."/>
            <person name="Laguerre M."/>
            <person name="Taylor J."/>
            <person name="Schubert V."/>
            <person name="Nelson M."/>
            <person name="Geu-Flores F."/>
            <person name="Crespi M."/>
            <person name="Gallardo-Guerrero K."/>
            <person name="Delaux P.-M."/>
            <person name="Salse J."/>
            <person name="Berges H."/>
            <person name="Guyot R."/>
            <person name="Gouzy J."/>
            <person name="Peret B."/>
        </authorList>
    </citation>
    <scope>NUCLEOTIDE SEQUENCE [LARGE SCALE GENOMIC DNA]</scope>
    <source>
        <strain evidence="12">cv. Amiga</strain>
    </source>
</reference>
<gene>
    <name evidence="11" type="ORF">Lalb_Chr23g0277491</name>
</gene>
<keyword evidence="4 9" id="KW-0863">Zinc-finger</keyword>
<dbReference type="EMBL" id="WOCE01000023">
    <property type="protein sequence ID" value="KAE9587771.1"/>
    <property type="molecule type" value="Genomic_DNA"/>
</dbReference>
<dbReference type="SMART" id="SM00355">
    <property type="entry name" value="ZnF_C2H2"/>
    <property type="match status" value="3"/>
</dbReference>
<feature type="domain" description="C2H2-type" evidence="10">
    <location>
        <begin position="180"/>
        <end position="202"/>
    </location>
</feature>
<dbReference type="PANTHER" id="PTHR46352">
    <property type="entry name" value="PROTEIN SENSITIVE TO PROTON RHIZOTOXICITY 1"/>
    <property type="match status" value="1"/>
</dbReference>
<dbReference type="FunFam" id="3.30.160.60:FF:000100">
    <property type="entry name" value="Zinc finger 45-like"/>
    <property type="match status" value="1"/>
</dbReference>
<protein>
    <submittedName>
        <fullName evidence="11">Putative transcription factor C2H2 family</fullName>
    </submittedName>
</protein>
<dbReference type="InterPro" id="IPR058196">
    <property type="entry name" value="zf-C2H2_STOP1/2_C"/>
</dbReference>
<dbReference type="InterPro" id="IPR013087">
    <property type="entry name" value="Znf_C2H2_type"/>
</dbReference>
<dbReference type="GO" id="GO:0010044">
    <property type="term" value="P:response to aluminum ion"/>
    <property type="evidence" value="ECO:0007669"/>
    <property type="project" value="InterPro"/>
</dbReference>
<dbReference type="InterPro" id="IPR044300">
    <property type="entry name" value="STOP1/2"/>
</dbReference>
<dbReference type="InterPro" id="IPR059161">
    <property type="entry name" value="Znf-C2H2_STOP1/2_3rd"/>
</dbReference>
<keyword evidence="12" id="KW-1185">Reference proteome</keyword>
<dbReference type="AlphaFoldDB" id="A0A6A4NG66"/>
<evidence type="ECO:0000256" key="5">
    <source>
        <dbReference type="ARBA" id="ARBA00022833"/>
    </source>
</evidence>
<evidence type="ECO:0000313" key="12">
    <source>
        <dbReference type="Proteomes" id="UP000447434"/>
    </source>
</evidence>
<dbReference type="OrthoDB" id="8113227at2759"/>
<accession>A0A6A4NG66</accession>
<comment type="subcellular location">
    <subcellularLocation>
        <location evidence="1">Nucleus</location>
    </subcellularLocation>
</comment>
<dbReference type="Gene3D" id="3.30.160.60">
    <property type="entry name" value="Classic Zinc Finger"/>
    <property type="match status" value="2"/>
</dbReference>
<evidence type="ECO:0000256" key="8">
    <source>
        <dbReference type="ARBA" id="ARBA00023242"/>
    </source>
</evidence>
<evidence type="ECO:0000256" key="9">
    <source>
        <dbReference type="PROSITE-ProRule" id="PRU00042"/>
    </source>
</evidence>
<keyword evidence="2" id="KW-0479">Metal-binding</keyword>
<keyword evidence="6" id="KW-0805">Transcription regulation</keyword>
<evidence type="ECO:0000313" key="11">
    <source>
        <dbReference type="EMBL" id="KAE9587771.1"/>
    </source>
</evidence>
<dbReference type="PANTHER" id="PTHR46352:SF14">
    <property type="entry name" value="PROTEIN SENSITIVE TO PROTON RHIZOTOXICITY 2-LIKE"/>
    <property type="match status" value="1"/>
</dbReference>
<dbReference type="SUPFAM" id="SSF57667">
    <property type="entry name" value="beta-beta-alpha zinc fingers"/>
    <property type="match status" value="1"/>
</dbReference>
<keyword evidence="7" id="KW-0804">Transcription</keyword>
<proteinExistence type="predicted"/>
<evidence type="ECO:0000256" key="1">
    <source>
        <dbReference type="ARBA" id="ARBA00004123"/>
    </source>
</evidence>
<keyword evidence="8" id="KW-0539">Nucleus</keyword>
<sequence>MLYAPTSNMNITCFFHLPHPYLNSLKSLNIHLNPMQSPNSLIPLFQNNHDPDPNPFNRVSLHNLSILKTRLDSLHHFLSHSINTHTLLTNHQLTSVSNDIVSSIHQLIVNAAALISFEAILPDPPEAPVTKENGKRKVMMDFKFQVHEENDVEDFHGGGDGGDCEIVELDAVELLAEHTHFCEICGKGFRRDANLRMHMRAHGDRFKTPEALAKPLPTENGGSVSSTRRRGVATQFSCPFEGCNRNKGNKKFKALKSIVCVKNHFKRSHCPKLYSCNRCHKKNFSVLSDLKSHMKQCGEYSKWKCSCGTTFSRKDKLFGHIALFEGHMPVLAVDDVEKGKKSAISVGVDEDPMLINDSEFIELGNCFVNDYDDDRFFDDLDKLDSFTSLDLPSI</sequence>
<dbReference type="InterPro" id="IPR036236">
    <property type="entry name" value="Znf_C2H2_sf"/>
</dbReference>
<evidence type="ECO:0000256" key="7">
    <source>
        <dbReference type="ARBA" id="ARBA00023163"/>
    </source>
</evidence>
<keyword evidence="5" id="KW-0862">Zinc</keyword>
<keyword evidence="3" id="KW-0677">Repeat</keyword>
<dbReference type="PROSITE" id="PS00028">
    <property type="entry name" value="ZINC_FINGER_C2H2_1"/>
    <property type="match status" value="1"/>
</dbReference>
<evidence type="ECO:0000259" key="10">
    <source>
        <dbReference type="PROSITE" id="PS50157"/>
    </source>
</evidence>